<gene>
    <name evidence="9" type="ORF">OCTVUL_1B012337</name>
</gene>
<dbReference type="AlphaFoldDB" id="A0AA36EX96"/>
<dbReference type="PROSITE" id="PS51059">
    <property type="entry name" value="PARP_CATALYTIC"/>
    <property type="match status" value="1"/>
</dbReference>
<dbReference type="EMBL" id="OX597814">
    <property type="protein sequence ID" value="CAI9716704.1"/>
    <property type="molecule type" value="Genomic_DNA"/>
</dbReference>
<keyword evidence="2 6" id="KW-0328">Glycosyltransferase</keyword>
<keyword evidence="5" id="KW-0539">Nucleus</keyword>
<dbReference type="PANTHER" id="PTHR14453">
    <property type="entry name" value="PARP/ZINC FINGER CCCH TYPE DOMAIN CONTAINING PROTEIN"/>
    <property type="match status" value="1"/>
</dbReference>
<dbReference type="InterPro" id="IPR012317">
    <property type="entry name" value="Poly(ADP-ribose)pol_cat_dom"/>
</dbReference>
<evidence type="ECO:0000256" key="7">
    <source>
        <dbReference type="SAM" id="Coils"/>
    </source>
</evidence>
<keyword evidence="3 6" id="KW-0808">Transferase</keyword>
<evidence type="ECO:0000313" key="9">
    <source>
        <dbReference type="EMBL" id="CAI9716704.1"/>
    </source>
</evidence>
<comment type="subcellular location">
    <subcellularLocation>
        <location evidence="1">Nucleus</location>
    </subcellularLocation>
</comment>
<evidence type="ECO:0000256" key="5">
    <source>
        <dbReference type="ARBA" id="ARBA00023242"/>
    </source>
</evidence>
<evidence type="ECO:0000256" key="4">
    <source>
        <dbReference type="ARBA" id="ARBA00023027"/>
    </source>
</evidence>
<accession>A0AA36EX96</accession>
<evidence type="ECO:0000259" key="8">
    <source>
        <dbReference type="PROSITE" id="PS51059"/>
    </source>
</evidence>
<evidence type="ECO:0000256" key="2">
    <source>
        <dbReference type="ARBA" id="ARBA00022676"/>
    </source>
</evidence>
<dbReference type="GO" id="GO:0003714">
    <property type="term" value="F:transcription corepressor activity"/>
    <property type="evidence" value="ECO:0007669"/>
    <property type="project" value="TreeGrafter"/>
</dbReference>
<dbReference type="SUPFAM" id="SSF56399">
    <property type="entry name" value="ADP-ribosylation"/>
    <property type="match status" value="1"/>
</dbReference>
<reference evidence="9" key="1">
    <citation type="submission" date="2023-08" db="EMBL/GenBank/DDBJ databases">
        <authorList>
            <person name="Alioto T."/>
            <person name="Alioto T."/>
            <person name="Gomez Garrido J."/>
        </authorList>
    </citation>
    <scope>NUCLEOTIDE SEQUENCE</scope>
</reference>
<keyword evidence="10" id="KW-1185">Reference proteome</keyword>
<dbReference type="InterPro" id="IPR052056">
    <property type="entry name" value="Mono-ARTD/PARP"/>
</dbReference>
<evidence type="ECO:0000256" key="1">
    <source>
        <dbReference type="ARBA" id="ARBA00004123"/>
    </source>
</evidence>
<evidence type="ECO:0000256" key="3">
    <source>
        <dbReference type="ARBA" id="ARBA00022679"/>
    </source>
</evidence>
<dbReference type="GO" id="GO:0005634">
    <property type="term" value="C:nucleus"/>
    <property type="evidence" value="ECO:0007669"/>
    <property type="project" value="UniProtKB-SubCell"/>
</dbReference>
<feature type="domain" description="PARP catalytic" evidence="8">
    <location>
        <begin position="117"/>
        <end position="312"/>
    </location>
</feature>
<dbReference type="Pfam" id="PF00644">
    <property type="entry name" value="PARP"/>
    <property type="match status" value="1"/>
</dbReference>
<proteinExistence type="predicted"/>
<keyword evidence="7" id="KW-0175">Coiled coil</keyword>
<dbReference type="GO" id="GO:0003950">
    <property type="term" value="F:NAD+ poly-ADP-ribosyltransferase activity"/>
    <property type="evidence" value="ECO:0007669"/>
    <property type="project" value="UniProtKB-UniRule"/>
</dbReference>
<dbReference type="Gene3D" id="3.90.228.10">
    <property type="match status" value="1"/>
</dbReference>
<name>A0AA36EX96_OCTVU</name>
<organism evidence="9 10">
    <name type="scientific">Octopus vulgaris</name>
    <name type="common">Common octopus</name>
    <dbReference type="NCBI Taxonomy" id="6645"/>
    <lineage>
        <taxon>Eukaryota</taxon>
        <taxon>Metazoa</taxon>
        <taxon>Spiralia</taxon>
        <taxon>Lophotrochozoa</taxon>
        <taxon>Mollusca</taxon>
        <taxon>Cephalopoda</taxon>
        <taxon>Coleoidea</taxon>
        <taxon>Octopodiformes</taxon>
        <taxon>Octopoda</taxon>
        <taxon>Incirrata</taxon>
        <taxon>Octopodidae</taxon>
        <taxon>Octopus</taxon>
    </lineage>
</organism>
<dbReference type="PANTHER" id="PTHR14453:SF67">
    <property type="entry name" value="POLY [ADP-RIBOSE] POLYMERASE"/>
    <property type="match status" value="1"/>
</dbReference>
<dbReference type="Proteomes" id="UP001162480">
    <property type="component" value="Chromosome 1"/>
</dbReference>
<protein>
    <recommendedName>
        <fullName evidence="6">Poly [ADP-ribose] polymerase</fullName>
        <shortName evidence="6">PARP</shortName>
        <ecNumber evidence="6">2.4.2.-</ecNumber>
    </recommendedName>
</protein>
<feature type="coiled-coil region" evidence="7">
    <location>
        <begin position="158"/>
        <end position="189"/>
    </location>
</feature>
<sequence>MDEDVSKLAAMDGFSFNSIAKSDFIQRILHSQRGKYDKLQPTSANGVRNMAICADDTGLLKAEYSLECLVNKLNIVGNLLALNLRERLMHRYNKRRNVETLALLRYLHNPRKFKDVIPDTWSPMEDEELIKIVPVTSGSEYDDIQATFRQNLPSYHIIKIERIQNKTLYQEYQALKRKYEAENPNISNEVDSLWHGTAEGSVDGINKSGFNRSYCGKNATIFGEGVYFTKDIKYSAGDTYSTPDHQGKKRLYKCSVLAGKVMQGYPGLKVLQESYNSAVENTQRRNIYVTFDDSQAYPNYLITFSKLKLRPL</sequence>
<dbReference type="EC" id="2.4.2.-" evidence="6"/>
<keyword evidence="4 6" id="KW-0520">NAD</keyword>
<evidence type="ECO:0000256" key="6">
    <source>
        <dbReference type="RuleBase" id="RU362114"/>
    </source>
</evidence>
<dbReference type="GO" id="GO:0010629">
    <property type="term" value="P:negative regulation of gene expression"/>
    <property type="evidence" value="ECO:0007669"/>
    <property type="project" value="TreeGrafter"/>
</dbReference>
<dbReference type="GO" id="GO:0005737">
    <property type="term" value="C:cytoplasm"/>
    <property type="evidence" value="ECO:0007669"/>
    <property type="project" value="TreeGrafter"/>
</dbReference>
<evidence type="ECO:0000313" key="10">
    <source>
        <dbReference type="Proteomes" id="UP001162480"/>
    </source>
</evidence>